<accession>A0ABX5X4Q8</accession>
<dbReference type="EMBL" id="CP041614">
    <property type="protein sequence ID" value="QDO85938.1"/>
    <property type="molecule type" value="Genomic_DNA"/>
</dbReference>
<proteinExistence type="predicted"/>
<dbReference type="Proteomes" id="UP000315947">
    <property type="component" value="Chromosome"/>
</dbReference>
<keyword evidence="2" id="KW-1185">Reference proteome</keyword>
<protein>
    <submittedName>
        <fullName evidence="1">Uncharacterized protein</fullName>
    </submittedName>
</protein>
<name>A0ABX5X4Q8_9GAMM</name>
<evidence type="ECO:0000313" key="1">
    <source>
        <dbReference type="EMBL" id="QDO85938.1"/>
    </source>
</evidence>
<organism evidence="1 2">
    <name type="scientific">Shewanella psychropiezotolerans</name>
    <dbReference type="NCBI Taxonomy" id="2593655"/>
    <lineage>
        <taxon>Bacteria</taxon>
        <taxon>Pseudomonadati</taxon>
        <taxon>Pseudomonadota</taxon>
        <taxon>Gammaproteobacteria</taxon>
        <taxon>Alteromonadales</taxon>
        <taxon>Shewanellaceae</taxon>
        <taxon>Shewanella</taxon>
    </lineage>
</organism>
<sequence>MGIGPPKLIGNGDGENFIMTLIGGELVNEIAIVEGIGPLASNRVDDKLTVSTGIITRPGPAGVVIDIGGRQGATDGGDTGLRGVIVGRVSIKVINNPDFDNRASIFGI</sequence>
<reference evidence="1 2" key="1">
    <citation type="submission" date="2019-07" db="EMBL/GenBank/DDBJ databases">
        <title>Shewanella sp. YLB-06 whole genomic sequence.</title>
        <authorList>
            <person name="Yu L."/>
        </authorList>
    </citation>
    <scope>NUCLEOTIDE SEQUENCE [LARGE SCALE GENOMIC DNA]</scope>
    <source>
        <strain evidence="1 2">YLB-06</strain>
    </source>
</reference>
<gene>
    <name evidence="1" type="ORF">FM037_25105</name>
</gene>
<evidence type="ECO:0000313" key="2">
    <source>
        <dbReference type="Proteomes" id="UP000315947"/>
    </source>
</evidence>